<gene>
    <name evidence="6" type="ORF">BOTBODRAFT_149315</name>
</gene>
<protein>
    <recommendedName>
        <fullName evidence="8">Transcription factor IIA, alpha/beta subunit</fullName>
    </recommendedName>
</protein>
<sequence length="193" mass="21019">MSNKIVPSAYRAIIDDVMLNIRSEFEEFGVEEHVLAELQSKWEAKVVASGYPPNPPPPHPQHLHHPHQPQHPALAQPPPAPRIPQVDGPASSSDGGSSSRSPSPPPPSQSQPAPRPAADTEEIGSDLDDDDSDEDDDVDGAGNSGEGAQDIVFCTYDKVQRVKNKWKCVLKDGMIHINGRDYLFAKCGGEFEW</sequence>
<dbReference type="Proteomes" id="UP000027195">
    <property type="component" value="Unassembled WGS sequence"/>
</dbReference>
<evidence type="ECO:0008006" key="8">
    <source>
        <dbReference type="Google" id="ProtNLM"/>
    </source>
</evidence>
<dbReference type="GO" id="GO:0005672">
    <property type="term" value="C:transcription factor TFIIA complex"/>
    <property type="evidence" value="ECO:0007669"/>
    <property type="project" value="InterPro"/>
</dbReference>
<evidence type="ECO:0000256" key="2">
    <source>
        <dbReference type="ARBA" id="ARBA00010059"/>
    </source>
</evidence>
<dbReference type="STRING" id="930990.A0A067M6E4"/>
<dbReference type="HOGENOM" id="CLU_030027_2_1_1"/>
<dbReference type="InterPro" id="IPR004855">
    <property type="entry name" value="TFIIA_asu/bsu"/>
</dbReference>
<comment type="subcellular location">
    <subcellularLocation>
        <location evidence="1">Nucleus</location>
    </subcellularLocation>
</comment>
<feature type="compositionally biased region" description="Pro residues" evidence="5">
    <location>
        <begin position="102"/>
        <end position="115"/>
    </location>
</feature>
<feature type="compositionally biased region" description="Acidic residues" evidence="5">
    <location>
        <begin position="119"/>
        <end position="139"/>
    </location>
</feature>
<keyword evidence="7" id="KW-1185">Reference proteome</keyword>
<dbReference type="Gene3D" id="2.30.18.10">
    <property type="entry name" value="Transcription factor IIA (TFIIA), beta-barrel domain"/>
    <property type="match status" value="1"/>
</dbReference>
<evidence type="ECO:0000256" key="1">
    <source>
        <dbReference type="ARBA" id="ARBA00004123"/>
    </source>
</evidence>
<dbReference type="SUPFAM" id="SSF50784">
    <property type="entry name" value="Transcription factor IIA (TFIIA), beta-barrel domain"/>
    <property type="match status" value="1"/>
</dbReference>
<evidence type="ECO:0000256" key="3">
    <source>
        <dbReference type="ARBA" id="ARBA00023163"/>
    </source>
</evidence>
<evidence type="ECO:0000256" key="5">
    <source>
        <dbReference type="SAM" id="MobiDB-lite"/>
    </source>
</evidence>
<reference evidence="7" key="1">
    <citation type="journal article" date="2014" name="Proc. Natl. Acad. Sci. U.S.A.">
        <title>Extensive sampling of basidiomycete genomes demonstrates inadequacy of the white-rot/brown-rot paradigm for wood decay fungi.</title>
        <authorList>
            <person name="Riley R."/>
            <person name="Salamov A.A."/>
            <person name="Brown D.W."/>
            <person name="Nagy L.G."/>
            <person name="Floudas D."/>
            <person name="Held B.W."/>
            <person name="Levasseur A."/>
            <person name="Lombard V."/>
            <person name="Morin E."/>
            <person name="Otillar R."/>
            <person name="Lindquist E.A."/>
            <person name="Sun H."/>
            <person name="LaButti K.M."/>
            <person name="Schmutz J."/>
            <person name="Jabbour D."/>
            <person name="Luo H."/>
            <person name="Baker S.E."/>
            <person name="Pisabarro A.G."/>
            <person name="Walton J.D."/>
            <person name="Blanchette R.A."/>
            <person name="Henrissat B."/>
            <person name="Martin F."/>
            <person name="Cullen D."/>
            <person name="Hibbett D.S."/>
            <person name="Grigoriev I.V."/>
        </authorList>
    </citation>
    <scope>NUCLEOTIDE SEQUENCE [LARGE SCALE GENOMIC DNA]</scope>
    <source>
        <strain evidence="7">FD-172 SS1</strain>
    </source>
</reference>
<keyword evidence="4" id="KW-0539">Nucleus</keyword>
<dbReference type="OrthoDB" id="6275927at2759"/>
<evidence type="ECO:0000256" key="4">
    <source>
        <dbReference type="ARBA" id="ARBA00023242"/>
    </source>
</evidence>
<keyword evidence="3" id="KW-0804">Transcription</keyword>
<feature type="region of interest" description="Disordered" evidence="5">
    <location>
        <begin position="47"/>
        <end position="148"/>
    </location>
</feature>
<accession>A0A067M6E4</accession>
<dbReference type="CDD" id="cd07976">
    <property type="entry name" value="TFIIA_alpha_beta_like"/>
    <property type="match status" value="1"/>
</dbReference>
<dbReference type="PANTHER" id="PTHR12694:SF8">
    <property type="entry name" value="TRANSCRIPTION INITIATION FACTOR IIA SUBUNIT 1"/>
    <property type="match status" value="1"/>
</dbReference>
<evidence type="ECO:0000313" key="7">
    <source>
        <dbReference type="Proteomes" id="UP000027195"/>
    </source>
</evidence>
<dbReference type="FunCoup" id="A0A067M6E4">
    <property type="interactions" value="436"/>
</dbReference>
<organism evidence="6 7">
    <name type="scientific">Botryobasidium botryosum (strain FD-172 SS1)</name>
    <dbReference type="NCBI Taxonomy" id="930990"/>
    <lineage>
        <taxon>Eukaryota</taxon>
        <taxon>Fungi</taxon>
        <taxon>Dikarya</taxon>
        <taxon>Basidiomycota</taxon>
        <taxon>Agaricomycotina</taxon>
        <taxon>Agaricomycetes</taxon>
        <taxon>Cantharellales</taxon>
        <taxon>Botryobasidiaceae</taxon>
        <taxon>Botryobasidium</taxon>
    </lineage>
</organism>
<dbReference type="InterPro" id="IPR009088">
    <property type="entry name" value="TFIIA_b-brl"/>
</dbReference>
<name>A0A067M6E4_BOTB1</name>
<dbReference type="PANTHER" id="PTHR12694">
    <property type="entry name" value="TRANSCRIPTION INITIATION FACTOR IIA SUBUNIT 1"/>
    <property type="match status" value="1"/>
</dbReference>
<proteinExistence type="inferred from homology"/>
<dbReference type="GO" id="GO:0006367">
    <property type="term" value="P:transcription initiation at RNA polymerase II promoter"/>
    <property type="evidence" value="ECO:0007669"/>
    <property type="project" value="InterPro"/>
</dbReference>
<dbReference type="Pfam" id="PF03153">
    <property type="entry name" value="TFIIA"/>
    <property type="match status" value="2"/>
</dbReference>
<feature type="compositionally biased region" description="Low complexity" evidence="5">
    <location>
        <begin position="89"/>
        <end position="101"/>
    </location>
</feature>
<dbReference type="Gene3D" id="1.10.287.100">
    <property type="match status" value="1"/>
</dbReference>
<dbReference type="SMART" id="SM01371">
    <property type="entry name" value="TFIIA"/>
    <property type="match status" value="1"/>
</dbReference>
<dbReference type="AlphaFoldDB" id="A0A067M6E4"/>
<comment type="similarity">
    <text evidence="2">Belongs to the TFIIA subunit 1 family.</text>
</comment>
<dbReference type="SUPFAM" id="SSF47396">
    <property type="entry name" value="Transcription factor IIA (TFIIA), alpha-helical domain"/>
    <property type="match status" value="1"/>
</dbReference>
<dbReference type="InParanoid" id="A0A067M6E4"/>
<dbReference type="EMBL" id="KL198113">
    <property type="protein sequence ID" value="KDQ07166.1"/>
    <property type="molecule type" value="Genomic_DNA"/>
</dbReference>
<evidence type="ECO:0000313" key="6">
    <source>
        <dbReference type="EMBL" id="KDQ07166.1"/>
    </source>
</evidence>